<dbReference type="Pfam" id="PF08240">
    <property type="entry name" value="ADH_N"/>
    <property type="match status" value="1"/>
</dbReference>
<dbReference type="GO" id="GO:0005737">
    <property type="term" value="C:cytoplasm"/>
    <property type="evidence" value="ECO:0007669"/>
    <property type="project" value="TreeGrafter"/>
</dbReference>
<evidence type="ECO:0000256" key="6">
    <source>
        <dbReference type="ARBA" id="ARBA00023027"/>
    </source>
</evidence>
<dbReference type="InterPro" id="IPR020843">
    <property type="entry name" value="ER"/>
</dbReference>
<evidence type="ECO:0000259" key="8">
    <source>
        <dbReference type="SMART" id="SM00829"/>
    </source>
</evidence>
<dbReference type="InterPro" id="IPR013149">
    <property type="entry name" value="ADH-like_C"/>
</dbReference>
<evidence type="ECO:0000256" key="1">
    <source>
        <dbReference type="ARBA" id="ARBA00001947"/>
    </source>
</evidence>
<evidence type="ECO:0000256" key="4">
    <source>
        <dbReference type="ARBA" id="ARBA00022833"/>
    </source>
</evidence>
<sequence>MYKVAQVSSPGSPFEIVERSIPEPGNGEVLIKVEACGLCHSDQVAVMGFMPVQYPIVPGHEVVGRIHKLGPGVNGKFWEVGERIGVGWHAGHCFNCKRCRRGDFNTCHNEKICGVSIDGGYGEYMIAPWEALAKVPNGLTSEEAAPLMCAGVTVYNGMRNTDTRPGDVCAVIGIGGLGHLAVQYAVKMGFKVIAVSGGAEKKDLSLNKLGAHYYIDYKTQDVVKEINQLGGAKLIVSTAPGGEDTISKLTQALAVNGRLLLLGVSGDLKLNPMELIVKRASVSGFPAGNAMDSEETMEFTDLVKVNTIVETFRLEQVAEAYEKMMANKVRFRAVLVFDK</sequence>
<protein>
    <submittedName>
        <fullName evidence="9">Alcohol dehydrogenase</fullName>
    </submittedName>
</protein>
<dbReference type="GO" id="GO:0008270">
    <property type="term" value="F:zinc ion binding"/>
    <property type="evidence" value="ECO:0007669"/>
    <property type="project" value="InterPro"/>
</dbReference>
<organism evidence="9 10">
    <name type="scientific">Acrasis kona</name>
    <dbReference type="NCBI Taxonomy" id="1008807"/>
    <lineage>
        <taxon>Eukaryota</taxon>
        <taxon>Discoba</taxon>
        <taxon>Heterolobosea</taxon>
        <taxon>Tetramitia</taxon>
        <taxon>Eutetramitia</taxon>
        <taxon>Acrasidae</taxon>
        <taxon>Acrasis</taxon>
    </lineage>
</organism>
<keyword evidence="10" id="KW-1185">Reference proteome</keyword>
<dbReference type="Proteomes" id="UP001431209">
    <property type="component" value="Unassembled WGS sequence"/>
</dbReference>
<name>A0AAW2YLL8_9EUKA</name>
<keyword evidence="4 7" id="KW-0862">Zinc</keyword>
<dbReference type="FunFam" id="3.40.50.720:FF:000039">
    <property type="entry name" value="Alcohol dehydrogenase AdhP"/>
    <property type="match status" value="1"/>
</dbReference>
<dbReference type="Gene3D" id="3.40.50.720">
    <property type="entry name" value="NAD(P)-binding Rossmann-like Domain"/>
    <property type="match status" value="1"/>
</dbReference>
<comment type="cofactor">
    <cofactor evidence="1 7">
        <name>Zn(2+)</name>
        <dbReference type="ChEBI" id="CHEBI:29105"/>
    </cofactor>
</comment>
<evidence type="ECO:0000313" key="9">
    <source>
        <dbReference type="EMBL" id="KAL0477826.1"/>
    </source>
</evidence>
<reference evidence="9 10" key="1">
    <citation type="submission" date="2024-03" db="EMBL/GenBank/DDBJ databases">
        <title>The Acrasis kona genome and developmental transcriptomes reveal deep origins of eukaryotic multicellular pathways.</title>
        <authorList>
            <person name="Sheikh S."/>
            <person name="Fu C.-J."/>
            <person name="Brown M.W."/>
            <person name="Baldauf S.L."/>
        </authorList>
    </citation>
    <scope>NUCLEOTIDE SEQUENCE [LARGE SCALE GENOMIC DNA]</scope>
    <source>
        <strain evidence="9 10">ATCC MYA-3509</strain>
    </source>
</reference>
<evidence type="ECO:0000313" key="10">
    <source>
        <dbReference type="Proteomes" id="UP001431209"/>
    </source>
</evidence>
<dbReference type="CDD" id="cd08296">
    <property type="entry name" value="CAD_like"/>
    <property type="match status" value="1"/>
</dbReference>
<comment type="caution">
    <text evidence="9">The sequence shown here is derived from an EMBL/GenBank/DDBJ whole genome shotgun (WGS) entry which is preliminary data.</text>
</comment>
<dbReference type="SUPFAM" id="SSF51735">
    <property type="entry name" value="NAD(P)-binding Rossmann-fold domains"/>
    <property type="match status" value="1"/>
</dbReference>
<dbReference type="InterPro" id="IPR036291">
    <property type="entry name" value="NAD(P)-bd_dom_sf"/>
</dbReference>
<dbReference type="SUPFAM" id="SSF50129">
    <property type="entry name" value="GroES-like"/>
    <property type="match status" value="1"/>
</dbReference>
<dbReference type="AlphaFoldDB" id="A0AAW2YLL8"/>
<comment type="similarity">
    <text evidence="2 7">Belongs to the zinc-containing alcohol dehydrogenase family.</text>
</comment>
<dbReference type="EMBL" id="JAOPGA020000251">
    <property type="protein sequence ID" value="KAL0477826.1"/>
    <property type="molecule type" value="Genomic_DNA"/>
</dbReference>
<dbReference type="SMART" id="SM00829">
    <property type="entry name" value="PKS_ER"/>
    <property type="match status" value="1"/>
</dbReference>
<dbReference type="PROSITE" id="PS00059">
    <property type="entry name" value="ADH_ZINC"/>
    <property type="match status" value="1"/>
</dbReference>
<dbReference type="InterPro" id="IPR011032">
    <property type="entry name" value="GroES-like_sf"/>
</dbReference>
<dbReference type="PANTHER" id="PTHR42940">
    <property type="entry name" value="ALCOHOL DEHYDROGENASE 1-RELATED"/>
    <property type="match status" value="1"/>
</dbReference>
<evidence type="ECO:0000256" key="2">
    <source>
        <dbReference type="ARBA" id="ARBA00008072"/>
    </source>
</evidence>
<evidence type="ECO:0000256" key="7">
    <source>
        <dbReference type="RuleBase" id="RU361277"/>
    </source>
</evidence>
<dbReference type="PANTHER" id="PTHR42940:SF7">
    <property type="entry name" value="ALCOHOL DEHYDROGENASE-LIKE N-TERMINAL DOMAIN-CONTAINING PROTEIN"/>
    <property type="match status" value="1"/>
</dbReference>
<gene>
    <name evidence="9" type="ORF">AKO1_005279</name>
</gene>
<dbReference type="InterPro" id="IPR002328">
    <property type="entry name" value="ADH_Zn_CS"/>
</dbReference>
<evidence type="ECO:0000256" key="5">
    <source>
        <dbReference type="ARBA" id="ARBA00023002"/>
    </source>
</evidence>
<feature type="domain" description="Enoyl reductase (ER)" evidence="8">
    <location>
        <begin position="11"/>
        <end position="335"/>
    </location>
</feature>
<evidence type="ECO:0000256" key="3">
    <source>
        <dbReference type="ARBA" id="ARBA00022723"/>
    </source>
</evidence>
<keyword evidence="5" id="KW-0560">Oxidoreductase</keyword>
<dbReference type="InterPro" id="IPR013154">
    <property type="entry name" value="ADH-like_N"/>
</dbReference>
<dbReference type="GO" id="GO:0004022">
    <property type="term" value="F:alcohol dehydrogenase (NAD+) activity"/>
    <property type="evidence" value="ECO:0007669"/>
    <property type="project" value="TreeGrafter"/>
</dbReference>
<keyword evidence="3 7" id="KW-0479">Metal-binding</keyword>
<dbReference type="Gene3D" id="3.90.180.10">
    <property type="entry name" value="Medium-chain alcohol dehydrogenases, catalytic domain"/>
    <property type="match status" value="1"/>
</dbReference>
<proteinExistence type="inferred from homology"/>
<keyword evidence="6" id="KW-0520">NAD</keyword>
<accession>A0AAW2YLL8</accession>
<dbReference type="Pfam" id="PF00107">
    <property type="entry name" value="ADH_zinc_N"/>
    <property type="match status" value="1"/>
</dbReference>